<dbReference type="SMART" id="SM00015">
    <property type="entry name" value="IQ"/>
    <property type="match status" value="4"/>
</dbReference>
<dbReference type="SMART" id="SM00064">
    <property type="entry name" value="FYVE"/>
    <property type="match status" value="1"/>
</dbReference>
<keyword evidence="4" id="KW-0862">Zinc</keyword>
<evidence type="ECO:0000313" key="15">
    <source>
        <dbReference type="EMBL" id="CAJ1961009.1"/>
    </source>
</evidence>
<keyword evidence="9" id="KW-0040">ANK repeat</keyword>
<dbReference type="InterPro" id="IPR036770">
    <property type="entry name" value="Ankyrin_rpt-contain_sf"/>
</dbReference>
<feature type="compositionally biased region" description="Polar residues" evidence="12">
    <location>
        <begin position="1280"/>
        <end position="1294"/>
    </location>
</feature>
<dbReference type="Proteomes" id="UP001295423">
    <property type="component" value="Unassembled WGS sequence"/>
</dbReference>
<keyword evidence="3 10" id="KW-0863">Zinc-finger</keyword>
<evidence type="ECO:0008006" key="17">
    <source>
        <dbReference type="Google" id="ProtNLM"/>
    </source>
</evidence>
<dbReference type="GO" id="GO:0005524">
    <property type="term" value="F:ATP binding"/>
    <property type="evidence" value="ECO:0007669"/>
    <property type="project" value="UniProtKB-UniRule"/>
</dbReference>
<dbReference type="SUPFAM" id="SSF48403">
    <property type="entry name" value="Ankyrin repeat"/>
    <property type="match status" value="2"/>
</dbReference>
<dbReference type="InterPro" id="IPR000306">
    <property type="entry name" value="Znf_FYVE"/>
</dbReference>
<dbReference type="PANTHER" id="PTHR13140">
    <property type="entry name" value="MYOSIN"/>
    <property type="match status" value="1"/>
</dbReference>
<evidence type="ECO:0000256" key="9">
    <source>
        <dbReference type="PROSITE-ProRule" id="PRU00023"/>
    </source>
</evidence>
<dbReference type="Gene3D" id="3.30.40.10">
    <property type="entry name" value="Zinc/RING finger domain, C3HC4 (zinc finger)"/>
    <property type="match status" value="1"/>
</dbReference>
<comment type="similarity">
    <text evidence="11">Belongs to the TRAFAC class myosin-kinesin ATPase superfamily. Myosin family.</text>
</comment>
<organism evidence="15 16">
    <name type="scientific">Cylindrotheca closterium</name>
    <dbReference type="NCBI Taxonomy" id="2856"/>
    <lineage>
        <taxon>Eukaryota</taxon>
        <taxon>Sar</taxon>
        <taxon>Stramenopiles</taxon>
        <taxon>Ochrophyta</taxon>
        <taxon>Bacillariophyta</taxon>
        <taxon>Bacillariophyceae</taxon>
        <taxon>Bacillariophycidae</taxon>
        <taxon>Bacillariales</taxon>
        <taxon>Bacillariaceae</taxon>
        <taxon>Cylindrotheca</taxon>
    </lineage>
</organism>
<keyword evidence="5 11" id="KW-0067">ATP-binding</keyword>
<evidence type="ECO:0000256" key="12">
    <source>
        <dbReference type="SAM" id="MobiDB-lite"/>
    </source>
</evidence>
<evidence type="ECO:0000256" key="10">
    <source>
        <dbReference type="PROSITE-ProRule" id="PRU00091"/>
    </source>
</evidence>
<keyword evidence="7 11" id="KW-0505">Motor protein</keyword>
<dbReference type="GO" id="GO:0007015">
    <property type="term" value="P:actin filament organization"/>
    <property type="evidence" value="ECO:0007669"/>
    <property type="project" value="TreeGrafter"/>
</dbReference>
<protein>
    <recommendedName>
        <fullName evidence="17">Calmodulin</fullName>
    </recommendedName>
</protein>
<evidence type="ECO:0000313" key="16">
    <source>
        <dbReference type="Proteomes" id="UP001295423"/>
    </source>
</evidence>
<dbReference type="GO" id="GO:0005737">
    <property type="term" value="C:cytoplasm"/>
    <property type="evidence" value="ECO:0007669"/>
    <property type="project" value="TreeGrafter"/>
</dbReference>
<keyword evidence="6 11" id="KW-0518">Myosin</keyword>
<feature type="domain" description="Myosin motor" evidence="14">
    <location>
        <begin position="287"/>
        <end position="1003"/>
    </location>
</feature>
<feature type="repeat" description="ANK" evidence="9">
    <location>
        <begin position="1383"/>
        <end position="1415"/>
    </location>
</feature>
<dbReference type="SMART" id="SM00248">
    <property type="entry name" value="ANK"/>
    <property type="match status" value="7"/>
</dbReference>
<dbReference type="SUPFAM" id="SSF52540">
    <property type="entry name" value="P-loop containing nucleoside triphosphate hydrolases"/>
    <property type="match status" value="2"/>
</dbReference>
<name>A0AAD2G316_9STRA</name>
<dbReference type="CDD" id="cd00124">
    <property type="entry name" value="MYSc"/>
    <property type="match status" value="1"/>
</dbReference>
<dbReference type="PROSITE" id="PS50297">
    <property type="entry name" value="ANK_REP_REGION"/>
    <property type="match status" value="2"/>
</dbReference>
<dbReference type="SUPFAM" id="SSF57903">
    <property type="entry name" value="FYVE/PHD zinc finger"/>
    <property type="match status" value="1"/>
</dbReference>
<evidence type="ECO:0000256" key="3">
    <source>
        <dbReference type="ARBA" id="ARBA00022771"/>
    </source>
</evidence>
<dbReference type="Gene3D" id="1.10.10.820">
    <property type="match status" value="1"/>
</dbReference>
<dbReference type="Gene3D" id="1.20.58.530">
    <property type="match status" value="1"/>
</dbReference>
<feature type="region of interest" description="Actin-binding" evidence="11">
    <location>
        <begin position="859"/>
        <end position="881"/>
    </location>
</feature>
<dbReference type="Pfam" id="PF00063">
    <property type="entry name" value="Myosin_head"/>
    <property type="match status" value="1"/>
</dbReference>
<dbReference type="PROSITE" id="PS50088">
    <property type="entry name" value="ANK_REPEAT"/>
    <property type="match status" value="3"/>
</dbReference>
<dbReference type="Gene3D" id="3.40.850.10">
    <property type="entry name" value="Kinesin motor domain"/>
    <property type="match status" value="1"/>
</dbReference>
<dbReference type="GO" id="GO:0016459">
    <property type="term" value="C:myosin complex"/>
    <property type="evidence" value="ECO:0007669"/>
    <property type="project" value="UniProtKB-KW"/>
</dbReference>
<feature type="repeat" description="ANK" evidence="9">
    <location>
        <begin position="1527"/>
        <end position="1562"/>
    </location>
</feature>
<feature type="repeat" description="ANK" evidence="9">
    <location>
        <begin position="1447"/>
        <end position="1479"/>
    </location>
</feature>
<dbReference type="GO" id="GO:0008270">
    <property type="term" value="F:zinc ion binding"/>
    <property type="evidence" value="ECO:0007669"/>
    <property type="project" value="UniProtKB-KW"/>
</dbReference>
<dbReference type="InterPro" id="IPR017455">
    <property type="entry name" value="Znf_FYVE-rel"/>
</dbReference>
<dbReference type="EMBL" id="CAKOGP040002080">
    <property type="protein sequence ID" value="CAJ1961009.1"/>
    <property type="molecule type" value="Genomic_DNA"/>
</dbReference>
<feature type="binding site" evidence="11">
    <location>
        <begin position="384"/>
        <end position="391"/>
    </location>
    <ligand>
        <name>ATP</name>
        <dbReference type="ChEBI" id="CHEBI:30616"/>
    </ligand>
</feature>
<dbReference type="Gene3D" id="1.25.40.20">
    <property type="entry name" value="Ankyrin repeat-containing domain"/>
    <property type="match status" value="2"/>
</dbReference>
<feature type="domain" description="FYVE-type" evidence="13">
    <location>
        <begin position="1678"/>
        <end position="1742"/>
    </location>
</feature>
<keyword evidence="8 11" id="KW-0009">Actin-binding</keyword>
<evidence type="ECO:0000256" key="7">
    <source>
        <dbReference type="ARBA" id="ARBA00023175"/>
    </source>
</evidence>
<dbReference type="SMART" id="SM00242">
    <property type="entry name" value="MYSc"/>
    <property type="match status" value="1"/>
</dbReference>
<feature type="compositionally biased region" description="Polar residues" evidence="12">
    <location>
        <begin position="8"/>
        <end position="90"/>
    </location>
</feature>
<evidence type="ECO:0000256" key="11">
    <source>
        <dbReference type="PROSITE-ProRule" id="PRU00782"/>
    </source>
</evidence>
<proteinExistence type="inferred from homology"/>
<keyword evidence="1" id="KW-0479">Metal-binding</keyword>
<dbReference type="InterPro" id="IPR000048">
    <property type="entry name" value="IQ_motif_EF-hand-BS"/>
</dbReference>
<dbReference type="Gene3D" id="1.20.5.4820">
    <property type="match status" value="1"/>
</dbReference>
<dbReference type="PROSITE" id="PS51456">
    <property type="entry name" value="MYOSIN_MOTOR"/>
    <property type="match status" value="1"/>
</dbReference>
<dbReference type="InterPro" id="IPR001609">
    <property type="entry name" value="Myosin_head_motor_dom-like"/>
</dbReference>
<dbReference type="PRINTS" id="PR00193">
    <property type="entry name" value="MYOSINHEAVY"/>
</dbReference>
<comment type="caution">
    <text evidence="15">The sequence shown here is derived from an EMBL/GenBank/DDBJ whole genome shotgun (WGS) entry which is preliminary data.</text>
</comment>
<evidence type="ECO:0000256" key="8">
    <source>
        <dbReference type="ARBA" id="ARBA00023203"/>
    </source>
</evidence>
<feature type="region of interest" description="Disordered" evidence="12">
    <location>
        <begin position="1257"/>
        <end position="1294"/>
    </location>
</feature>
<feature type="compositionally biased region" description="Low complexity" evidence="12">
    <location>
        <begin position="103"/>
        <end position="129"/>
    </location>
</feature>
<evidence type="ECO:0000259" key="13">
    <source>
        <dbReference type="PROSITE" id="PS50178"/>
    </source>
</evidence>
<dbReference type="InterPro" id="IPR013083">
    <property type="entry name" value="Znf_RING/FYVE/PHD"/>
</dbReference>
<dbReference type="GO" id="GO:0000146">
    <property type="term" value="F:microfilament motor activity"/>
    <property type="evidence" value="ECO:0007669"/>
    <property type="project" value="TreeGrafter"/>
</dbReference>
<evidence type="ECO:0000259" key="14">
    <source>
        <dbReference type="PROSITE" id="PS51456"/>
    </source>
</evidence>
<dbReference type="Gene3D" id="1.20.120.720">
    <property type="entry name" value="Myosin VI head, motor domain, U50 subdomain"/>
    <property type="match status" value="1"/>
</dbReference>
<feature type="region of interest" description="Disordered" evidence="12">
    <location>
        <begin position="1"/>
        <end position="165"/>
    </location>
</feature>
<feature type="compositionally biased region" description="Polar residues" evidence="12">
    <location>
        <begin position="1157"/>
        <end position="1171"/>
    </location>
</feature>
<keyword evidence="2 11" id="KW-0547">Nucleotide-binding</keyword>
<dbReference type="Pfam" id="PF00612">
    <property type="entry name" value="IQ"/>
    <property type="match status" value="1"/>
</dbReference>
<feature type="region of interest" description="Disordered" evidence="12">
    <location>
        <begin position="1210"/>
        <end position="1231"/>
    </location>
</feature>
<dbReference type="InterPro" id="IPR002110">
    <property type="entry name" value="Ankyrin_rpt"/>
</dbReference>
<dbReference type="Pfam" id="PF12796">
    <property type="entry name" value="Ank_2"/>
    <property type="match status" value="1"/>
</dbReference>
<dbReference type="GO" id="GO:0051015">
    <property type="term" value="F:actin filament binding"/>
    <property type="evidence" value="ECO:0007669"/>
    <property type="project" value="TreeGrafter"/>
</dbReference>
<dbReference type="PROSITE" id="PS50178">
    <property type="entry name" value="ZF_FYVE"/>
    <property type="match status" value="1"/>
</dbReference>
<evidence type="ECO:0000256" key="2">
    <source>
        <dbReference type="ARBA" id="ARBA00022741"/>
    </source>
</evidence>
<evidence type="ECO:0000256" key="5">
    <source>
        <dbReference type="ARBA" id="ARBA00022840"/>
    </source>
</evidence>
<dbReference type="GO" id="GO:0016020">
    <property type="term" value="C:membrane"/>
    <property type="evidence" value="ECO:0007669"/>
    <property type="project" value="TreeGrafter"/>
</dbReference>
<feature type="region of interest" description="Disordered" evidence="12">
    <location>
        <begin position="1149"/>
        <end position="1177"/>
    </location>
</feature>
<evidence type="ECO:0000256" key="4">
    <source>
        <dbReference type="ARBA" id="ARBA00022833"/>
    </source>
</evidence>
<keyword evidence="16" id="KW-1185">Reference proteome</keyword>
<evidence type="ECO:0000256" key="1">
    <source>
        <dbReference type="ARBA" id="ARBA00022723"/>
    </source>
</evidence>
<accession>A0AAD2G316</accession>
<dbReference type="InterPro" id="IPR027417">
    <property type="entry name" value="P-loop_NTPase"/>
</dbReference>
<dbReference type="PANTHER" id="PTHR13140:SF845">
    <property type="entry name" value="MYOSIN-LIKE PROTEIN"/>
    <property type="match status" value="1"/>
</dbReference>
<sequence>MRTFVPPSVNNNTNDGGSSRPGYNSSTTRSTQQPPPASGSSYSRPQSRLVQPGTSRPPATSRTNNLPSYASSRTSPSTAGQQRPQSSYAGSSHHRPQPSYTGSSSYATARPTAATTSTSRQRTPASSRAVPPLPTSRVSNGAIRTSPIHSNSNSNSIGRSKPAGPLHQPLAADSYVWVRTELLKAIWDNHGKLPSGWTPNRKRGRDLAWGWMRAQVVQSSSVGGSGIGQHRLKGSSSGKSILVSVKANDASFAPQELMDATVSFSYESGDLETVCPANSWWKKQNPEAPTDMCSLTHLHEPSVVYSLQHRYQNDNIYTYTGKILLALNPFQVLEGVYGDQVMKQYWKQAAGSMERPPPHVYAVAQEAYKALLEMQENQSILVSGESGSGKTVTTKIIMGYLATQSKRMQANQQSAKEGVESQILQSNPILESFGNARTVRNDNSSRFGKYMELLFTPSGTLVSASIQTYLLEKVRLITQAPGERNYHIFYEILAGVSPEERIQLRIAKATARDFRMTASSGTFDRRDGVDDRETYQDLRGALDTIGFSKSEQMSMLSVACALLHISNISFEPTAGEGSALAVSPYLQNALALLGVPIEALNNALCLCAIEARGEIFHKKLSVRQAEKATEALIKATYGALFTHIVMQINKSIAAENSNTKMHSLPRIGILDIFGFESFDINSFEQLCINYCNEALQQQFNRFVFKLEQEEYKSEGIDWSFIDFPDNQDILDLIEKKRVGILSILDENCRLSSQSDSTFVRGVYDKNSRHSCFSGSQTQKASLQFCIKHYAGVVKYDCVNFLEKNKDELPKETTELLSSSSVQFLAYLGDLLSDESSTSAKRGSGSMIRESVGSQFRTQLQELRDRVDATTPHYVRCLKPNDELVPNKFESRVIADQLRCAGVLEAIRVARVGFPHRFTHEHFLERYGLLAKSKLKGLPRSQALKRCKTLIDGVQNVVLRALENETDIKERAGLRETVELGMQLGNTKLFLRRRLYETLEYLRNRQLGKSAMIIQKYGRRHIAQMNYVETYLGSLALQCFARRIIARRTINNIRYGRAVTKIQAQWRRFLAETELIAARLIAHFCQAIARGVLARKLYAIMRVEKQATVIQTYWRRYRDFSYYEYRKWATVTLQCLWRRKIATKMLHARRREAKNRAAQAQGNSRFKQQTLQQHKKVPHMQKIDNTSVPDVEADDEVTRLKLEVERLQAALAAQGKPEASSPTAGKGWFSKRGTETGSVASLAASSFSLPGIRRVFSRTGGEEPIDETSNELFETPKKARSTSATPDTGSTGMSSSISLLDAIDHNDVADYQLRNVVETQQAGSPQAKVPRNDLFPLSERRGLEFCQELQRLHDAIRNGDTRTIEQMLLNTSEPHVLINEADGMGHSALHAAVIAENIDAAKILIEYGAFVNMQDNLGQTALHLAFGAPMTSLLLDFGNANPNIPNIDGLCPLHMSVQRFDVGSVRFLLMKGGKADTADFIRWFTPLHVAALPDGNRDEVKMKARRMIVEMLCTLTKEKPNISDQDNEGNTPLHYAVQIETEEACTVISTFLQNGADPRISNKRNQQPLLLLCHNKALRRFDGFQDCVNAMLYSGANPNHTSDTGCTALHLSLYHRDADSALQLINRGAELHHSWRKPPRWTSFWGDMGTLETLPFDMVQDDNTLYRLLAAISHPTPLAPKRNKCMNCKTHLGPFAKTIHCSHCGRHVCSACTRTSLAPEFFPKPFDLHEQSAVCLVCEKILVARKEDNSTGTQPISSVGDEDERMLPSSIDFQAVN</sequence>
<reference evidence="15" key="1">
    <citation type="submission" date="2023-08" db="EMBL/GenBank/DDBJ databases">
        <authorList>
            <person name="Audoor S."/>
            <person name="Bilcke G."/>
        </authorList>
    </citation>
    <scope>NUCLEOTIDE SEQUENCE</scope>
</reference>
<dbReference type="Pfam" id="PF00023">
    <property type="entry name" value="Ank"/>
    <property type="match status" value="1"/>
</dbReference>
<dbReference type="InterPro" id="IPR011011">
    <property type="entry name" value="Znf_FYVE_PHD"/>
</dbReference>
<evidence type="ECO:0000256" key="6">
    <source>
        <dbReference type="ARBA" id="ARBA00023123"/>
    </source>
</evidence>
<dbReference type="InterPro" id="IPR036961">
    <property type="entry name" value="Kinesin_motor_dom_sf"/>
</dbReference>
<gene>
    <name evidence="15" type="ORF">CYCCA115_LOCUS18994</name>
</gene>
<feature type="compositionally biased region" description="Polar residues" evidence="12">
    <location>
        <begin position="136"/>
        <end position="149"/>
    </location>
</feature>